<keyword evidence="1" id="KW-0812">Transmembrane</keyword>
<feature type="transmembrane region" description="Helical" evidence="1">
    <location>
        <begin position="62"/>
        <end position="80"/>
    </location>
</feature>
<organism evidence="2 3">
    <name type="scientific">Candidatus Blackburnbacteria bacterium RIFCSPLOWO2_01_FULL_40_20</name>
    <dbReference type="NCBI Taxonomy" id="1797519"/>
    <lineage>
        <taxon>Bacteria</taxon>
        <taxon>Candidatus Blackburniibacteriota</taxon>
    </lineage>
</organism>
<evidence type="ECO:0000256" key="1">
    <source>
        <dbReference type="SAM" id="Phobius"/>
    </source>
</evidence>
<reference evidence="2 3" key="1">
    <citation type="journal article" date="2016" name="Nat. Commun.">
        <title>Thousands of microbial genomes shed light on interconnected biogeochemical processes in an aquifer system.</title>
        <authorList>
            <person name="Anantharaman K."/>
            <person name="Brown C.T."/>
            <person name="Hug L.A."/>
            <person name="Sharon I."/>
            <person name="Castelle C.J."/>
            <person name="Probst A.J."/>
            <person name="Thomas B.C."/>
            <person name="Singh A."/>
            <person name="Wilkins M.J."/>
            <person name="Karaoz U."/>
            <person name="Brodie E.L."/>
            <person name="Williams K.H."/>
            <person name="Hubbard S.S."/>
            <person name="Banfield J.F."/>
        </authorList>
    </citation>
    <scope>NUCLEOTIDE SEQUENCE [LARGE SCALE GENOMIC DNA]</scope>
</reference>
<evidence type="ECO:0008006" key="4">
    <source>
        <dbReference type="Google" id="ProtNLM"/>
    </source>
</evidence>
<accession>A0A1G1VFV6</accession>
<feature type="transmembrane region" description="Helical" evidence="1">
    <location>
        <begin position="38"/>
        <end position="56"/>
    </location>
</feature>
<dbReference type="AlphaFoldDB" id="A0A1G1VFV6"/>
<name>A0A1G1VFV6_9BACT</name>
<keyword evidence="1" id="KW-0472">Membrane</keyword>
<sequence length="174" mass="19921">MAAQQHIEDTSSLTNEPEKVVFSWKAPARPFKKRDREFFTTVLAIAFLVGLILFFLDGPLPLLVIIALVFLVYVLSTVPPEEVEHSITNKGIIAAGQRHDWFNLRRFWFTNRFGAHLLVVESRGFPGRIETVVLEKDEEKIKKELTSHLPFEEVAPSFLDKSAAWLSKRIPFES</sequence>
<dbReference type="EMBL" id="MHCC01000001">
    <property type="protein sequence ID" value="OGY14304.1"/>
    <property type="molecule type" value="Genomic_DNA"/>
</dbReference>
<keyword evidence="1" id="KW-1133">Transmembrane helix</keyword>
<evidence type="ECO:0000313" key="2">
    <source>
        <dbReference type="EMBL" id="OGY14304.1"/>
    </source>
</evidence>
<comment type="caution">
    <text evidence="2">The sequence shown here is derived from an EMBL/GenBank/DDBJ whole genome shotgun (WGS) entry which is preliminary data.</text>
</comment>
<protein>
    <recommendedName>
        <fullName evidence="4">DUF5673 domain-containing protein</fullName>
    </recommendedName>
</protein>
<evidence type="ECO:0000313" key="3">
    <source>
        <dbReference type="Proteomes" id="UP000178659"/>
    </source>
</evidence>
<gene>
    <name evidence="2" type="ORF">A3A77_02425</name>
</gene>
<proteinExistence type="predicted"/>
<dbReference type="Proteomes" id="UP000178659">
    <property type="component" value="Unassembled WGS sequence"/>
</dbReference>